<accession>A0A482VG12</accession>
<name>A0A482VG12_ASBVE</name>
<evidence type="ECO:0000313" key="3">
    <source>
        <dbReference type="Proteomes" id="UP000292052"/>
    </source>
</evidence>
<dbReference type="AlphaFoldDB" id="A0A482VG12"/>
<proteinExistence type="predicted"/>
<dbReference type="SUPFAM" id="SSF100910">
    <property type="entry name" value="Chemosensory protein Csp2"/>
    <property type="match status" value="1"/>
</dbReference>
<dbReference type="OrthoDB" id="6355718at2759"/>
<dbReference type="PANTHER" id="PTHR11257">
    <property type="entry name" value="CHEMOSENSORY PROTEIN-RELATED"/>
    <property type="match status" value="1"/>
</dbReference>
<reference evidence="2 3" key="1">
    <citation type="submission" date="2017-03" db="EMBL/GenBank/DDBJ databases">
        <title>Genome of the blue death feigning beetle - Asbolus verrucosus.</title>
        <authorList>
            <person name="Rider S.D."/>
        </authorList>
    </citation>
    <scope>NUCLEOTIDE SEQUENCE [LARGE SCALE GENOMIC DNA]</scope>
    <source>
        <strain evidence="2">Butters</strain>
        <tissue evidence="2">Head and leg muscle</tissue>
    </source>
</reference>
<evidence type="ECO:0000256" key="1">
    <source>
        <dbReference type="SAM" id="SignalP"/>
    </source>
</evidence>
<organism evidence="2 3">
    <name type="scientific">Asbolus verrucosus</name>
    <name type="common">Desert ironclad beetle</name>
    <dbReference type="NCBI Taxonomy" id="1661398"/>
    <lineage>
        <taxon>Eukaryota</taxon>
        <taxon>Metazoa</taxon>
        <taxon>Ecdysozoa</taxon>
        <taxon>Arthropoda</taxon>
        <taxon>Hexapoda</taxon>
        <taxon>Insecta</taxon>
        <taxon>Pterygota</taxon>
        <taxon>Neoptera</taxon>
        <taxon>Endopterygota</taxon>
        <taxon>Coleoptera</taxon>
        <taxon>Polyphaga</taxon>
        <taxon>Cucujiformia</taxon>
        <taxon>Tenebrionidae</taxon>
        <taxon>Pimeliinae</taxon>
        <taxon>Asbolus</taxon>
    </lineage>
</organism>
<keyword evidence="1" id="KW-0732">Signal</keyword>
<feature type="signal peptide" evidence="1">
    <location>
        <begin position="1"/>
        <end position="22"/>
    </location>
</feature>
<keyword evidence="3" id="KW-1185">Reference proteome</keyword>
<protein>
    <submittedName>
        <fullName evidence="2">OS-D domain containing protein</fullName>
    </submittedName>
</protein>
<dbReference type="InterPro" id="IPR036682">
    <property type="entry name" value="OS_D_A10/PebIII_sf"/>
</dbReference>
<sequence length="101" mass="11296">MESARWLVVLSFLVAVHHQVQGQLGLSGNTYIEKQLLCALDKAPCDVLGRQIKGALPEIIGKNCQSCDPRQVANARRIARYVQTKYPDVWNALVQKYSVKS</sequence>
<gene>
    <name evidence="2" type="ORF">BDFB_003619</name>
</gene>
<dbReference type="Pfam" id="PF03392">
    <property type="entry name" value="OS-D"/>
    <property type="match status" value="1"/>
</dbReference>
<dbReference type="InterPro" id="IPR005055">
    <property type="entry name" value="A10/PebIII"/>
</dbReference>
<dbReference type="Proteomes" id="UP000292052">
    <property type="component" value="Unassembled WGS sequence"/>
</dbReference>
<evidence type="ECO:0000313" key="2">
    <source>
        <dbReference type="EMBL" id="RZC18444.1"/>
    </source>
</evidence>
<feature type="chain" id="PRO_5019854119" evidence="1">
    <location>
        <begin position="23"/>
        <end position="101"/>
    </location>
</feature>
<dbReference type="EMBL" id="QDEB01103932">
    <property type="protein sequence ID" value="RZC18444.1"/>
    <property type="molecule type" value="Genomic_DNA"/>
</dbReference>
<comment type="caution">
    <text evidence="2">The sequence shown here is derived from an EMBL/GenBank/DDBJ whole genome shotgun (WGS) entry which is preliminary data.</text>
</comment>
<dbReference type="Gene3D" id="1.10.2080.10">
    <property type="entry name" value="Insect odorant-binding protein A10/Ejaculatory bulb-specific protein 3"/>
    <property type="match status" value="1"/>
</dbReference>
<dbReference type="PANTHER" id="PTHR11257:SF8">
    <property type="entry name" value="GEO08457P1"/>
    <property type="match status" value="1"/>
</dbReference>